<keyword evidence="3" id="KW-1185">Reference proteome</keyword>
<feature type="region of interest" description="Disordered" evidence="1">
    <location>
        <begin position="146"/>
        <end position="166"/>
    </location>
</feature>
<feature type="compositionally biased region" description="Polar residues" evidence="1">
    <location>
        <begin position="48"/>
        <end position="63"/>
    </location>
</feature>
<evidence type="ECO:0000313" key="3">
    <source>
        <dbReference type="Proteomes" id="UP001189429"/>
    </source>
</evidence>
<proteinExistence type="predicted"/>
<evidence type="ECO:0000256" key="1">
    <source>
        <dbReference type="SAM" id="MobiDB-lite"/>
    </source>
</evidence>
<sequence>MTNNGRLVRLPSGTLTGGPPSCGRGTPPDTCPLAAPGKQPRRGGSGTLRYSDSTPVATPSMLWPQTPTTPFAMGMMPPWPEGALQGPPGGGGGALASASAAADALFAAAVAATTRQHAATAGSLAAQVPQASQAAALKAPLGPGASWAGAQPSCGGDPAAASSQGSLLHDGSERCSPCAWHYKPQGCQLAAACPYCHACPQGELKRRKKAKVAALRQGQPQP</sequence>
<protein>
    <recommendedName>
        <fullName evidence="4">C3H1-type domain-containing protein</fullName>
    </recommendedName>
</protein>
<name>A0ABN9V2C5_9DINO</name>
<dbReference type="Proteomes" id="UP001189429">
    <property type="component" value="Unassembled WGS sequence"/>
</dbReference>
<reference evidence="2" key="1">
    <citation type="submission" date="2023-10" db="EMBL/GenBank/DDBJ databases">
        <authorList>
            <person name="Chen Y."/>
            <person name="Shah S."/>
            <person name="Dougan E. K."/>
            <person name="Thang M."/>
            <person name="Chan C."/>
        </authorList>
    </citation>
    <scope>NUCLEOTIDE SEQUENCE [LARGE SCALE GENOMIC DNA]</scope>
</reference>
<feature type="region of interest" description="Disordered" evidence="1">
    <location>
        <begin position="1"/>
        <end position="63"/>
    </location>
</feature>
<accession>A0ABN9V2C5</accession>
<organism evidence="2 3">
    <name type="scientific">Prorocentrum cordatum</name>
    <dbReference type="NCBI Taxonomy" id="2364126"/>
    <lineage>
        <taxon>Eukaryota</taxon>
        <taxon>Sar</taxon>
        <taxon>Alveolata</taxon>
        <taxon>Dinophyceae</taxon>
        <taxon>Prorocentrales</taxon>
        <taxon>Prorocentraceae</taxon>
        <taxon>Prorocentrum</taxon>
    </lineage>
</organism>
<dbReference type="EMBL" id="CAUYUJ010016586">
    <property type="protein sequence ID" value="CAK0866900.1"/>
    <property type="molecule type" value="Genomic_DNA"/>
</dbReference>
<evidence type="ECO:0008006" key="4">
    <source>
        <dbReference type="Google" id="ProtNLM"/>
    </source>
</evidence>
<evidence type="ECO:0000313" key="2">
    <source>
        <dbReference type="EMBL" id="CAK0866900.1"/>
    </source>
</evidence>
<comment type="caution">
    <text evidence="2">The sequence shown here is derived from an EMBL/GenBank/DDBJ whole genome shotgun (WGS) entry which is preliminary data.</text>
</comment>
<gene>
    <name evidence="2" type="ORF">PCOR1329_LOCUS53966</name>
</gene>